<keyword evidence="1" id="KW-0472">Membrane</keyword>
<keyword evidence="1" id="KW-0812">Transmembrane</keyword>
<dbReference type="AlphaFoldDB" id="A0A2T4JGM9"/>
<keyword evidence="1" id="KW-1133">Transmembrane helix</keyword>
<reference evidence="2 3" key="1">
    <citation type="submission" date="2018-03" db="EMBL/GenBank/DDBJ databases">
        <title>Cereibacter changlensis.</title>
        <authorList>
            <person name="Meyer T.E."/>
            <person name="Miller S."/>
            <person name="Lodha T."/>
            <person name="Gandham S."/>
            <person name="Chintalapati S."/>
            <person name="Chintalapati V.R."/>
        </authorList>
    </citation>
    <scope>NUCLEOTIDE SEQUENCE [LARGE SCALE GENOMIC DNA]</scope>
    <source>
        <strain evidence="2 3">JA139</strain>
    </source>
</reference>
<feature type="transmembrane region" description="Helical" evidence="1">
    <location>
        <begin position="6"/>
        <end position="32"/>
    </location>
</feature>
<dbReference type="EMBL" id="PZKG01000384">
    <property type="protein sequence ID" value="PTE17070.1"/>
    <property type="molecule type" value="Genomic_DNA"/>
</dbReference>
<evidence type="ECO:0000256" key="1">
    <source>
        <dbReference type="SAM" id="Phobius"/>
    </source>
</evidence>
<gene>
    <name evidence="2" type="ORF">C5F48_24205</name>
</gene>
<dbReference type="Proteomes" id="UP000241010">
    <property type="component" value="Unassembled WGS sequence"/>
</dbReference>
<dbReference type="OrthoDB" id="8850092at2"/>
<organism evidence="2 3">
    <name type="scientific">Cereibacter changlensis JA139</name>
    <dbReference type="NCBI Taxonomy" id="1188249"/>
    <lineage>
        <taxon>Bacteria</taxon>
        <taxon>Pseudomonadati</taxon>
        <taxon>Pseudomonadota</taxon>
        <taxon>Alphaproteobacteria</taxon>
        <taxon>Rhodobacterales</taxon>
        <taxon>Paracoccaceae</taxon>
        <taxon>Cereibacter</taxon>
    </lineage>
</organism>
<evidence type="ECO:0000313" key="2">
    <source>
        <dbReference type="EMBL" id="PTE17070.1"/>
    </source>
</evidence>
<dbReference type="RefSeq" id="WP_107666177.1">
    <property type="nucleotide sequence ID" value="NZ_PZKG01000384.1"/>
</dbReference>
<sequence length="71" mass="7778">MLKFVWGAGLVTCLLFAALFAFFTFIGLVDVARYCPGPQCREPFAIALISGGVTAAGLGIAWLIYRYFRPE</sequence>
<feature type="transmembrane region" description="Helical" evidence="1">
    <location>
        <begin position="44"/>
        <end position="65"/>
    </location>
</feature>
<accession>A0A2T4JGM9</accession>
<keyword evidence="3" id="KW-1185">Reference proteome</keyword>
<proteinExistence type="predicted"/>
<evidence type="ECO:0000313" key="3">
    <source>
        <dbReference type="Proteomes" id="UP000241010"/>
    </source>
</evidence>
<name>A0A2T4JGM9_9RHOB</name>
<protein>
    <submittedName>
        <fullName evidence="2">Uncharacterized protein</fullName>
    </submittedName>
</protein>
<comment type="caution">
    <text evidence="2">The sequence shown here is derived from an EMBL/GenBank/DDBJ whole genome shotgun (WGS) entry which is preliminary data.</text>
</comment>